<dbReference type="STRING" id="340099.Teth39_0624"/>
<dbReference type="InterPro" id="IPR045706">
    <property type="entry name" value="DUF6062"/>
</dbReference>
<keyword evidence="2" id="KW-1185">Reference proteome</keyword>
<organism evidence="1 2">
    <name type="scientific">Thermoanaerobacter pseudethanolicus (strain ATCC 33223 / 39E)</name>
    <name type="common">Clostridium thermohydrosulfuricum</name>
    <dbReference type="NCBI Taxonomy" id="340099"/>
    <lineage>
        <taxon>Bacteria</taxon>
        <taxon>Bacillati</taxon>
        <taxon>Bacillota</taxon>
        <taxon>Clostridia</taxon>
        <taxon>Thermoanaerobacterales</taxon>
        <taxon>Thermoanaerobacteraceae</taxon>
        <taxon>Thermoanaerobacter</taxon>
    </lineage>
</organism>
<dbReference type="Proteomes" id="UP000002156">
    <property type="component" value="Chromosome"/>
</dbReference>
<dbReference type="KEGG" id="tpd:Teth39_0624"/>
<accession>B0K7N9</accession>
<evidence type="ECO:0000313" key="2">
    <source>
        <dbReference type="Proteomes" id="UP000002156"/>
    </source>
</evidence>
<dbReference type="HOGENOM" id="CLU_1080905_0_0_9"/>
<protein>
    <submittedName>
        <fullName evidence="1">Uncharacterized protein</fullName>
    </submittedName>
</protein>
<name>B0K7N9_THEP3</name>
<reference evidence="2" key="1">
    <citation type="submission" date="2008-01" db="EMBL/GenBank/DDBJ databases">
        <title>Complete sequence of Thermoanaerobacter pseudethanolicus 39E.</title>
        <authorList>
            <person name="Copeland A."/>
            <person name="Lucas S."/>
            <person name="Lapidus A."/>
            <person name="Barry K."/>
            <person name="Glavina del Rio T."/>
            <person name="Dalin E."/>
            <person name="Tice H."/>
            <person name="Pitluck S."/>
            <person name="Bruce D."/>
            <person name="Goodwin L."/>
            <person name="Saunders E."/>
            <person name="Brettin T."/>
            <person name="Detter J.C."/>
            <person name="Han C."/>
            <person name="Schmutz J."/>
            <person name="Larimer F."/>
            <person name="Land M."/>
            <person name="Hauser L."/>
            <person name="Kyrpides N."/>
            <person name="Lykidis A."/>
            <person name="Hemme C."/>
            <person name="Fields M.W."/>
            <person name="He Z."/>
            <person name="Zhou J."/>
            <person name="Richardson P."/>
        </authorList>
    </citation>
    <scope>NUCLEOTIDE SEQUENCE [LARGE SCALE GENOMIC DNA]</scope>
    <source>
        <strain evidence="2">ATCC 33223 / DSM 2355 / 39E</strain>
    </source>
</reference>
<dbReference type="Pfam" id="PF19538">
    <property type="entry name" value="DUF6062"/>
    <property type="match status" value="1"/>
</dbReference>
<gene>
    <name evidence="1" type="ordered locus">Teth39_0624</name>
</gene>
<dbReference type="EMBL" id="CP000924">
    <property type="protein sequence ID" value="ABY94288.1"/>
    <property type="molecule type" value="Genomic_DNA"/>
</dbReference>
<evidence type="ECO:0000313" key="1">
    <source>
        <dbReference type="EMBL" id="ABY94288.1"/>
    </source>
</evidence>
<sequence length="241" mass="29052">MASTRFRRSHFCLFDKKERMRICMKLEFIPLYEVFEKYKGGCPICKVIKDEEKAYCEHLFEDEVLKDPEMYVKIRETNFCHYHLELLNNSYDKLGLAIALKENVTYKLQQITEKGKSLKKKRKKETKNKCLVCDYLSERDKYQMHILIDILHADKEFVEKHSEGLSKLCFHHLNMFMEAKKDVTPQIEKIFKINKAAIEKNINDLEWFITKFDYRFHDEPWYDSKDSIERALKLLRGGYYD</sequence>
<dbReference type="AlphaFoldDB" id="B0K7N9"/>
<dbReference type="eggNOG" id="ENOG502ZBX8">
    <property type="taxonomic scope" value="Bacteria"/>
</dbReference>
<proteinExistence type="predicted"/>